<reference evidence="2 3" key="1">
    <citation type="submission" date="2023-07" db="EMBL/GenBank/DDBJ databases">
        <title>Sorghum-associated microbial communities from plants grown in Nebraska, USA.</title>
        <authorList>
            <person name="Schachtman D."/>
        </authorList>
    </citation>
    <scope>NUCLEOTIDE SEQUENCE [LARGE SCALE GENOMIC DNA]</scope>
    <source>
        <strain evidence="2 3">3773</strain>
    </source>
</reference>
<evidence type="ECO:0000256" key="1">
    <source>
        <dbReference type="SAM" id="SignalP"/>
    </source>
</evidence>
<sequence>MKKHVIVFGLLFFSVVSFGQNTNIFPLNGNVGIGTITPLTRLEVLATGTIPATQNIGYFGSITKELTINSYAGLFMNYNATTSFPTSYRSFKLQYVSGQNTSTTFNKGFIEFNRPATTNTTISAISFGNSDIEFMRINQNGKVRIGNGANDIKTPDGYKLFVEEGILTEKVKVAVKTTGNWADYVFNEEYSLMPLNEVEAFVKENKHLPNVPSATEMVENGLDVAQMDAKLLEKVEELTLYIIEQNKQIEELKVAVQILMEKK</sequence>
<evidence type="ECO:0000313" key="3">
    <source>
        <dbReference type="Proteomes" id="UP001255185"/>
    </source>
</evidence>
<feature type="chain" id="PRO_5047297312" description="BZIP transcription factor" evidence="1">
    <location>
        <begin position="20"/>
        <end position="263"/>
    </location>
</feature>
<proteinExistence type="predicted"/>
<name>A0ABU1TQW5_9FLAO</name>
<protein>
    <recommendedName>
        <fullName evidence="4">BZIP transcription factor</fullName>
    </recommendedName>
</protein>
<keyword evidence="1" id="KW-0732">Signal</keyword>
<accession>A0ABU1TQW5</accession>
<gene>
    <name evidence="2" type="ORF">J2X31_002399</name>
</gene>
<feature type="signal peptide" evidence="1">
    <location>
        <begin position="1"/>
        <end position="19"/>
    </location>
</feature>
<dbReference type="RefSeq" id="WP_310026933.1">
    <property type="nucleotide sequence ID" value="NZ_JAVDVI010000010.1"/>
</dbReference>
<evidence type="ECO:0000313" key="2">
    <source>
        <dbReference type="EMBL" id="MDR6968376.1"/>
    </source>
</evidence>
<dbReference type="Proteomes" id="UP001255185">
    <property type="component" value="Unassembled WGS sequence"/>
</dbReference>
<evidence type="ECO:0008006" key="4">
    <source>
        <dbReference type="Google" id="ProtNLM"/>
    </source>
</evidence>
<dbReference type="EMBL" id="JAVDVI010000010">
    <property type="protein sequence ID" value="MDR6968376.1"/>
    <property type="molecule type" value="Genomic_DNA"/>
</dbReference>
<organism evidence="2 3">
    <name type="scientific">Flavobacterium arsenatis</name>
    <dbReference type="NCBI Taxonomy" id="1484332"/>
    <lineage>
        <taxon>Bacteria</taxon>
        <taxon>Pseudomonadati</taxon>
        <taxon>Bacteroidota</taxon>
        <taxon>Flavobacteriia</taxon>
        <taxon>Flavobacteriales</taxon>
        <taxon>Flavobacteriaceae</taxon>
        <taxon>Flavobacterium</taxon>
    </lineage>
</organism>
<keyword evidence="3" id="KW-1185">Reference proteome</keyword>
<comment type="caution">
    <text evidence="2">The sequence shown here is derived from an EMBL/GenBank/DDBJ whole genome shotgun (WGS) entry which is preliminary data.</text>
</comment>